<feature type="region of interest" description="Disordered" evidence="1">
    <location>
        <begin position="62"/>
        <end position="117"/>
    </location>
</feature>
<protein>
    <submittedName>
        <fullName evidence="2">Uncharacterized protein</fullName>
    </submittedName>
</protein>
<gene>
    <name evidence="2" type="ORF">CINC_LOCUS12830</name>
</gene>
<feature type="compositionally biased region" description="Polar residues" evidence="1">
    <location>
        <begin position="157"/>
        <end position="166"/>
    </location>
</feature>
<dbReference type="AlphaFoldDB" id="A0A9N8KRS4"/>
<dbReference type="Proteomes" id="UP001154114">
    <property type="component" value="Chromosome 8"/>
</dbReference>
<evidence type="ECO:0000313" key="2">
    <source>
        <dbReference type="EMBL" id="CAD0198558.1"/>
    </source>
</evidence>
<name>A0A9N8KRS4_CHRIL</name>
<feature type="region of interest" description="Disordered" evidence="1">
    <location>
        <begin position="151"/>
        <end position="170"/>
    </location>
</feature>
<sequence>MAPYLKSTVDGVLPARRLSSLQLAYSVAKKARKSRGAAAAAGATSHHRIQQRATCACVRDGSTERTGALGGAARARRGRGAAPPRPPPANDDVITAPRPPRAPRPPPRALPPPGKCASRRYATLSAAALPTPPSGGRRTAPAGLSSVKCDLAPTRPQPQRSASTAHTWPPYMSRHRSPALAALCCYLRRHKNPRRELCPHFSVSAPVSRTRVNTRPAPKLIGIIKIAERFVCGDYSTAAGAVRCEDSGRQERHLAADQLTAFCELLC</sequence>
<proteinExistence type="predicted"/>
<dbReference type="OrthoDB" id="10660813at2759"/>
<feature type="compositionally biased region" description="Pro residues" evidence="1">
    <location>
        <begin position="97"/>
        <end position="114"/>
    </location>
</feature>
<keyword evidence="3" id="KW-1185">Reference proteome</keyword>
<dbReference type="EMBL" id="LR824011">
    <property type="protein sequence ID" value="CAD0198558.1"/>
    <property type="molecule type" value="Genomic_DNA"/>
</dbReference>
<reference evidence="2" key="1">
    <citation type="submission" date="2021-12" db="EMBL/GenBank/DDBJ databases">
        <authorList>
            <person name="King R."/>
        </authorList>
    </citation>
    <scope>NUCLEOTIDE SEQUENCE</scope>
</reference>
<evidence type="ECO:0000313" key="3">
    <source>
        <dbReference type="Proteomes" id="UP001154114"/>
    </source>
</evidence>
<organism evidence="2 3">
    <name type="scientific">Chrysodeixis includens</name>
    <name type="common">Soybean looper</name>
    <name type="synonym">Pseudoplusia includens</name>
    <dbReference type="NCBI Taxonomy" id="689277"/>
    <lineage>
        <taxon>Eukaryota</taxon>
        <taxon>Metazoa</taxon>
        <taxon>Ecdysozoa</taxon>
        <taxon>Arthropoda</taxon>
        <taxon>Hexapoda</taxon>
        <taxon>Insecta</taxon>
        <taxon>Pterygota</taxon>
        <taxon>Neoptera</taxon>
        <taxon>Endopterygota</taxon>
        <taxon>Lepidoptera</taxon>
        <taxon>Glossata</taxon>
        <taxon>Ditrysia</taxon>
        <taxon>Noctuoidea</taxon>
        <taxon>Noctuidae</taxon>
        <taxon>Plusiinae</taxon>
        <taxon>Chrysodeixis</taxon>
    </lineage>
</organism>
<accession>A0A9N8KRS4</accession>
<evidence type="ECO:0000256" key="1">
    <source>
        <dbReference type="SAM" id="MobiDB-lite"/>
    </source>
</evidence>